<dbReference type="SMART" id="SM00671">
    <property type="entry name" value="SEL1"/>
    <property type="match status" value="6"/>
</dbReference>
<name>A0A175RAB6_9HYPH</name>
<dbReference type="EMBL" id="LDPZ01000022">
    <property type="protein sequence ID" value="KTQ95521.1"/>
    <property type="molecule type" value="Genomic_DNA"/>
</dbReference>
<comment type="caution">
    <text evidence="2">The sequence shown here is derived from an EMBL/GenBank/DDBJ whole genome shotgun (WGS) entry which is preliminary data.</text>
</comment>
<dbReference type="Proteomes" id="UP000078272">
    <property type="component" value="Unassembled WGS sequence"/>
</dbReference>
<protein>
    <recommendedName>
        <fullName evidence="4">Enhanced entry protein</fullName>
    </recommendedName>
</protein>
<feature type="chain" id="PRO_5008041734" description="Enhanced entry protein" evidence="1">
    <location>
        <begin position="26"/>
        <end position="389"/>
    </location>
</feature>
<feature type="signal peptide" evidence="1">
    <location>
        <begin position="1"/>
        <end position="25"/>
    </location>
</feature>
<sequence>MIMRARPSALCLLSAFALLASPALAQESAGGGVPGVAVPPSTLLPLQAAPTPFELPGEAEALQGPLDVPPAAAALAPPRFLPTPLGPAPGEGKALAGVSLSDAPAVPGDMEPASPTAEAYGAFQRGYYLSAMRLAEPLANLGDPAAQTLLGEIYARGLGVPRDEKESARWYAIAAKAGVAEAQFRYALILLEGKAAERDDATARDLMKAAADSGNPLAAFNYGQMLIQSAPTGGFGDAIAYFRMAADKGVPDAEYALSQLYAYGKGVEKKDDAQARHWLQEAARSGHDLAQIELGIWLINGRGGPSDPAEGFLWLKGAAERGNPIAVNRIAHLYKDGVGTPRDRVQAAKWVVLARRASNSDSGLDIWFRGLPEAEQKSALEAANRFRAG</sequence>
<dbReference type="InterPro" id="IPR006597">
    <property type="entry name" value="Sel1-like"/>
</dbReference>
<dbReference type="PANTHER" id="PTHR11102">
    <property type="entry name" value="SEL-1-LIKE PROTEIN"/>
    <property type="match status" value="1"/>
</dbReference>
<dbReference type="STRING" id="401562.NS365_19010"/>
<evidence type="ECO:0000256" key="1">
    <source>
        <dbReference type="SAM" id="SignalP"/>
    </source>
</evidence>
<proteinExistence type="predicted"/>
<reference evidence="2 3" key="1">
    <citation type="journal article" date="2016" name="Front. Microbiol.">
        <title>Genomic Resource of Rice Seed Associated Bacteria.</title>
        <authorList>
            <person name="Midha S."/>
            <person name="Bansal K."/>
            <person name="Sharma S."/>
            <person name="Kumar N."/>
            <person name="Patil P.P."/>
            <person name="Chaudhry V."/>
            <person name="Patil P.B."/>
        </authorList>
    </citation>
    <scope>NUCLEOTIDE SEQUENCE [LARGE SCALE GENOMIC DNA]</scope>
    <source>
        <strain evidence="2 3">NS226</strain>
    </source>
</reference>
<organism evidence="2 3">
    <name type="scientific">Aureimonas ureilytica</name>
    <dbReference type="NCBI Taxonomy" id="401562"/>
    <lineage>
        <taxon>Bacteria</taxon>
        <taxon>Pseudomonadati</taxon>
        <taxon>Pseudomonadota</taxon>
        <taxon>Alphaproteobacteria</taxon>
        <taxon>Hyphomicrobiales</taxon>
        <taxon>Aurantimonadaceae</taxon>
        <taxon>Aureimonas</taxon>
    </lineage>
</organism>
<dbReference type="InterPro" id="IPR050767">
    <property type="entry name" value="Sel1_AlgK"/>
</dbReference>
<dbReference type="Gene3D" id="1.25.40.10">
    <property type="entry name" value="Tetratricopeptide repeat domain"/>
    <property type="match status" value="2"/>
</dbReference>
<evidence type="ECO:0000313" key="2">
    <source>
        <dbReference type="EMBL" id="KTQ95521.1"/>
    </source>
</evidence>
<dbReference type="SUPFAM" id="SSF81901">
    <property type="entry name" value="HCP-like"/>
    <property type="match status" value="1"/>
</dbReference>
<dbReference type="PANTHER" id="PTHR11102:SF160">
    <property type="entry name" value="ERAD-ASSOCIATED E3 UBIQUITIN-PROTEIN LIGASE COMPONENT HRD3"/>
    <property type="match status" value="1"/>
</dbReference>
<keyword evidence="1" id="KW-0732">Signal</keyword>
<dbReference type="Pfam" id="PF08238">
    <property type="entry name" value="Sel1"/>
    <property type="match status" value="6"/>
</dbReference>
<evidence type="ECO:0008006" key="4">
    <source>
        <dbReference type="Google" id="ProtNLM"/>
    </source>
</evidence>
<gene>
    <name evidence="2" type="ORF">NS226_11300</name>
</gene>
<dbReference type="PATRIC" id="fig|401562.3.peg.1783"/>
<accession>A0A175RAB6</accession>
<dbReference type="AlphaFoldDB" id="A0A175RAB6"/>
<dbReference type="InterPro" id="IPR011990">
    <property type="entry name" value="TPR-like_helical_dom_sf"/>
</dbReference>
<evidence type="ECO:0000313" key="3">
    <source>
        <dbReference type="Proteomes" id="UP000078272"/>
    </source>
</evidence>